<feature type="transmembrane region" description="Helical" evidence="3">
    <location>
        <begin position="14"/>
        <end position="32"/>
    </location>
</feature>
<evidence type="ECO:0000313" key="5">
    <source>
        <dbReference type="EMBL" id="MDQ0537463.1"/>
    </source>
</evidence>
<evidence type="ECO:0000313" key="6">
    <source>
        <dbReference type="Proteomes" id="UP001244552"/>
    </source>
</evidence>
<feature type="non-terminal residue" evidence="5">
    <location>
        <position position="273"/>
    </location>
</feature>
<dbReference type="Pfam" id="PF00672">
    <property type="entry name" value="HAMP"/>
    <property type="match status" value="1"/>
</dbReference>
<dbReference type="InterPro" id="IPR024478">
    <property type="entry name" value="HlyB_4HB_MCP"/>
</dbReference>
<proteinExistence type="inferred from homology"/>
<dbReference type="CDD" id="cd19411">
    <property type="entry name" value="MCP2201-like_sensor"/>
    <property type="match status" value="1"/>
</dbReference>
<comment type="similarity">
    <text evidence="2">Belongs to the methyl-accepting chemotaxis (MCP) protein family.</text>
</comment>
<keyword evidence="3" id="KW-1133">Transmembrane helix</keyword>
<evidence type="ECO:0000256" key="3">
    <source>
        <dbReference type="SAM" id="Phobius"/>
    </source>
</evidence>
<organism evidence="5 6">
    <name type="scientific">Azospirillum picis</name>
    <dbReference type="NCBI Taxonomy" id="488438"/>
    <lineage>
        <taxon>Bacteria</taxon>
        <taxon>Pseudomonadati</taxon>
        <taxon>Pseudomonadota</taxon>
        <taxon>Alphaproteobacteria</taxon>
        <taxon>Rhodospirillales</taxon>
        <taxon>Azospirillaceae</taxon>
        <taxon>Azospirillum</taxon>
    </lineage>
</organism>
<feature type="transmembrane region" description="Helical" evidence="3">
    <location>
        <begin position="192"/>
        <end position="212"/>
    </location>
</feature>
<name>A0ABU0MVE2_9PROT</name>
<evidence type="ECO:0000256" key="2">
    <source>
        <dbReference type="ARBA" id="ARBA00029447"/>
    </source>
</evidence>
<dbReference type="InterPro" id="IPR047347">
    <property type="entry name" value="YvaQ-like_sensor"/>
</dbReference>
<dbReference type="PANTHER" id="PTHR43531:SF11">
    <property type="entry name" value="METHYL-ACCEPTING CHEMOTAXIS PROTEIN 3"/>
    <property type="match status" value="1"/>
</dbReference>
<feature type="domain" description="HAMP" evidence="4">
    <location>
        <begin position="214"/>
        <end position="267"/>
    </location>
</feature>
<dbReference type="SUPFAM" id="SSF158472">
    <property type="entry name" value="HAMP domain-like"/>
    <property type="match status" value="1"/>
</dbReference>
<reference evidence="5 6" key="1">
    <citation type="submission" date="2023-07" db="EMBL/GenBank/DDBJ databases">
        <title>Genomic Encyclopedia of Type Strains, Phase IV (KMG-IV): sequencing the most valuable type-strain genomes for metagenomic binning, comparative biology and taxonomic classification.</title>
        <authorList>
            <person name="Goeker M."/>
        </authorList>
    </citation>
    <scope>NUCLEOTIDE SEQUENCE [LARGE SCALE GENOMIC DNA]</scope>
    <source>
        <strain evidence="5 6">DSM 19922</strain>
    </source>
</reference>
<keyword evidence="1" id="KW-0145">Chemotaxis</keyword>
<keyword evidence="3" id="KW-0812">Transmembrane</keyword>
<protein>
    <submittedName>
        <fullName evidence="5">HAMP domain-containing protein</fullName>
    </submittedName>
</protein>
<comment type="caution">
    <text evidence="5">The sequence shown here is derived from an EMBL/GenBank/DDBJ whole genome shotgun (WGS) entry which is preliminary data.</text>
</comment>
<evidence type="ECO:0000256" key="1">
    <source>
        <dbReference type="ARBA" id="ARBA00022500"/>
    </source>
</evidence>
<dbReference type="Proteomes" id="UP001244552">
    <property type="component" value="Unassembled WGS sequence"/>
</dbReference>
<dbReference type="InterPro" id="IPR003660">
    <property type="entry name" value="HAMP_dom"/>
</dbReference>
<dbReference type="PANTHER" id="PTHR43531">
    <property type="entry name" value="PROTEIN ICFG"/>
    <property type="match status" value="1"/>
</dbReference>
<evidence type="ECO:0000259" key="4">
    <source>
        <dbReference type="PROSITE" id="PS50885"/>
    </source>
</evidence>
<dbReference type="Pfam" id="PF12729">
    <property type="entry name" value="4HB_MCP_1"/>
    <property type="match status" value="1"/>
</dbReference>
<sequence length="273" mass="30305">MTSLANFSIRSKSILVFSIITLMALALGLFSLGRMSAMNEGSEVVRRNWLPSVNAAARLYTAFDYYRIIEAAHIISTADADMATEEKSLAEVIASFESARKEYERYVTPGWETETYRKFLVNWNAYLEISRDRLLPLSRQNQTDAAAALFRGESRKQFRAAKATVQELIDFNTREAFKVANDGAATYETSKLWVTIAVFLVSILCAAAGWVISASVVRPIQAMTGTMNRLAGRELSITVEGTERKDELGAMARAVQVFKDGLIEADRLAMAEA</sequence>
<keyword evidence="3" id="KW-0472">Membrane</keyword>
<dbReference type="CDD" id="cd06225">
    <property type="entry name" value="HAMP"/>
    <property type="match status" value="1"/>
</dbReference>
<keyword evidence="6" id="KW-1185">Reference proteome</keyword>
<dbReference type="PROSITE" id="PS50885">
    <property type="entry name" value="HAMP"/>
    <property type="match status" value="1"/>
</dbReference>
<dbReference type="SMART" id="SM00304">
    <property type="entry name" value="HAMP"/>
    <property type="match status" value="1"/>
</dbReference>
<accession>A0ABU0MVE2</accession>
<dbReference type="EMBL" id="JAUSVU010000054">
    <property type="protein sequence ID" value="MDQ0537463.1"/>
    <property type="molecule type" value="Genomic_DNA"/>
</dbReference>
<gene>
    <name evidence="5" type="ORF">QO018_006369</name>
</gene>
<dbReference type="RefSeq" id="WP_307354621.1">
    <property type="nucleotide sequence ID" value="NZ_JAUSVU010000054.1"/>
</dbReference>
<dbReference type="Gene3D" id="6.10.340.10">
    <property type="match status" value="1"/>
</dbReference>
<dbReference type="InterPro" id="IPR051310">
    <property type="entry name" value="MCP_chemotaxis"/>
</dbReference>